<dbReference type="InterPro" id="IPR050416">
    <property type="entry name" value="FAD-linked_Oxidoreductase"/>
</dbReference>
<evidence type="ECO:0000256" key="3">
    <source>
        <dbReference type="ARBA" id="ARBA00022630"/>
    </source>
</evidence>
<dbReference type="SUPFAM" id="SSF56176">
    <property type="entry name" value="FAD-binding/transporter-associated domain-like"/>
    <property type="match status" value="1"/>
</dbReference>
<dbReference type="PANTHER" id="PTHR42973:SF39">
    <property type="entry name" value="FAD-BINDING PCMH-TYPE DOMAIN-CONTAINING PROTEIN"/>
    <property type="match status" value="1"/>
</dbReference>
<dbReference type="InterPro" id="IPR006094">
    <property type="entry name" value="Oxid_FAD_bind_N"/>
</dbReference>
<gene>
    <name evidence="7" type="ORF">WMN62_01090</name>
</gene>
<name>A0ABU8Y868_9MICO</name>
<dbReference type="InterPro" id="IPR016167">
    <property type="entry name" value="FAD-bd_PCMH_sub1"/>
</dbReference>
<dbReference type="Gene3D" id="3.40.462.20">
    <property type="match status" value="1"/>
</dbReference>
<dbReference type="InterPro" id="IPR016166">
    <property type="entry name" value="FAD-bd_PCMH"/>
</dbReference>
<dbReference type="EMBL" id="JBBLYY010000009">
    <property type="protein sequence ID" value="MEK0170057.1"/>
    <property type="molecule type" value="Genomic_DNA"/>
</dbReference>
<sequence length="430" mass="44979">MEIVRPADRGYAALQHVYSSTGRPGSVLLPRTTAEVVEALSTVRDTGRPFAVRSGGHGISSIATNTGGDVIDLRGIASVEHRGGRAVRLGPGARWGAVARSLAPHGLAISSGDSGDVGVGGLATTGGIGLMGRAHGLTIDRLRSAELVTADGTVHRVSDHESPDLFWAIRGAGANFGIVTAFDFEASDVADVVQTTAVYQPVDLAAFLSAWGRTVETAARAVSAFLYLGAGPTPFAQATIVYAGDDVDAATPEIERFLRLPGLAGQRAVVTPYASVPLTSGAPHTGQQRASTHTGLAVHLDDDLADRIATLLRSPGTDMVQIRSVGGAINDVDPSATAYAHRHQNFSVTAVSVRGGAAFHDAWEPVHRRMDGMYLSFESDHALSAVAEAFPPATLARLRDLKARWDPEGLFDQNFDVTGSPSGEALRAVR</sequence>
<comment type="similarity">
    <text evidence="2">Belongs to the oxygen-dependent FAD-linked oxidoreductase family.</text>
</comment>
<dbReference type="InterPro" id="IPR016169">
    <property type="entry name" value="FAD-bd_PCMH_sub2"/>
</dbReference>
<evidence type="ECO:0000256" key="4">
    <source>
        <dbReference type="ARBA" id="ARBA00022827"/>
    </source>
</evidence>
<accession>A0ABU8Y868</accession>
<dbReference type="Proteomes" id="UP001370299">
    <property type="component" value="Unassembled WGS sequence"/>
</dbReference>
<keyword evidence="5" id="KW-0560">Oxidoreductase</keyword>
<evidence type="ECO:0000313" key="8">
    <source>
        <dbReference type="Proteomes" id="UP001370299"/>
    </source>
</evidence>
<comment type="cofactor">
    <cofactor evidence="1">
        <name>FAD</name>
        <dbReference type="ChEBI" id="CHEBI:57692"/>
    </cofactor>
</comment>
<dbReference type="PANTHER" id="PTHR42973">
    <property type="entry name" value="BINDING OXIDOREDUCTASE, PUTATIVE (AFU_ORTHOLOGUE AFUA_1G17690)-RELATED"/>
    <property type="match status" value="1"/>
</dbReference>
<feature type="domain" description="FAD-binding PCMH-type" evidence="6">
    <location>
        <begin position="20"/>
        <end position="189"/>
    </location>
</feature>
<dbReference type="Pfam" id="PF01565">
    <property type="entry name" value="FAD_binding_4"/>
    <property type="match status" value="1"/>
</dbReference>
<evidence type="ECO:0000256" key="2">
    <source>
        <dbReference type="ARBA" id="ARBA00005466"/>
    </source>
</evidence>
<keyword evidence="3" id="KW-0285">Flavoprotein</keyword>
<reference evidence="7 8" key="1">
    <citation type="submission" date="2024-03" db="EMBL/GenBank/DDBJ databases">
        <title>Whole genomes of four grape xylem sap localized bacterial endophytes.</title>
        <authorList>
            <person name="Kumar G."/>
            <person name="Savka M.A."/>
        </authorList>
    </citation>
    <scope>NUCLEOTIDE SEQUENCE [LARGE SCALE GENOMIC DNA]</scope>
    <source>
        <strain evidence="7 8">RIT_GXS8</strain>
    </source>
</reference>
<keyword evidence="8" id="KW-1185">Reference proteome</keyword>
<evidence type="ECO:0000256" key="5">
    <source>
        <dbReference type="ARBA" id="ARBA00023002"/>
    </source>
</evidence>
<proteinExistence type="inferred from homology"/>
<keyword evidence="4" id="KW-0274">FAD</keyword>
<dbReference type="Gene3D" id="3.30.465.10">
    <property type="match status" value="1"/>
</dbReference>
<dbReference type="InterPro" id="IPR036318">
    <property type="entry name" value="FAD-bd_PCMH-like_sf"/>
</dbReference>
<dbReference type="Gene3D" id="3.30.43.10">
    <property type="entry name" value="Uridine Diphospho-n-acetylenolpyruvylglucosamine Reductase, domain 2"/>
    <property type="match status" value="1"/>
</dbReference>
<evidence type="ECO:0000259" key="6">
    <source>
        <dbReference type="PROSITE" id="PS51387"/>
    </source>
</evidence>
<dbReference type="PROSITE" id="PS51387">
    <property type="entry name" value="FAD_PCMH"/>
    <property type="match status" value="1"/>
</dbReference>
<comment type="caution">
    <text evidence="7">The sequence shown here is derived from an EMBL/GenBank/DDBJ whole genome shotgun (WGS) entry which is preliminary data.</text>
</comment>
<organism evidence="7 8">
    <name type="scientific">Curtobacterium citreum</name>
    <dbReference type="NCBI Taxonomy" id="2036"/>
    <lineage>
        <taxon>Bacteria</taxon>
        <taxon>Bacillati</taxon>
        <taxon>Actinomycetota</taxon>
        <taxon>Actinomycetes</taxon>
        <taxon>Micrococcales</taxon>
        <taxon>Microbacteriaceae</taxon>
        <taxon>Curtobacterium</taxon>
    </lineage>
</organism>
<evidence type="ECO:0000313" key="7">
    <source>
        <dbReference type="EMBL" id="MEK0170057.1"/>
    </source>
</evidence>
<evidence type="ECO:0000256" key="1">
    <source>
        <dbReference type="ARBA" id="ARBA00001974"/>
    </source>
</evidence>
<dbReference type="RefSeq" id="WP_340195594.1">
    <property type="nucleotide sequence ID" value="NZ_JBBKAP010000003.1"/>
</dbReference>
<protein>
    <submittedName>
        <fullName evidence="7">FAD-binding oxidoreductase</fullName>
    </submittedName>
</protein>